<dbReference type="Proteomes" id="UP000245783">
    <property type="component" value="Unassembled WGS sequence"/>
</dbReference>
<gene>
    <name evidence="2" type="ORF">IE81DRAFT_369162</name>
</gene>
<dbReference type="AlphaFoldDB" id="A0A316VV13"/>
<feature type="region of interest" description="Disordered" evidence="1">
    <location>
        <begin position="1"/>
        <end position="49"/>
    </location>
</feature>
<proteinExistence type="predicted"/>
<dbReference type="GeneID" id="37039083"/>
<dbReference type="EMBL" id="KZ819474">
    <property type="protein sequence ID" value="PWN39345.1"/>
    <property type="molecule type" value="Genomic_DNA"/>
</dbReference>
<sequence>MADTIDNKFPNPFSNPGPEPSAENPGGVHPHTQHNQADPNLRREVGDSIGRSVENTFALGEKLNKLESVLDEVIGMFEAERETLGREGDFKKGKEGIELFKSWKHELERIKRGID</sequence>
<reference evidence="2 3" key="1">
    <citation type="journal article" date="2018" name="Mol. Biol. Evol.">
        <title>Broad Genomic Sampling Reveals a Smut Pathogenic Ancestry of the Fungal Clade Ustilaginomycotina.</title>
        <authorList>
            <person name="Kijpornyongpan T."/>
            <person name="Mondo S.J."/>
            <person name="Barry K."/>
            <person name="Sandor L."/>
            <person name="Lee J."/>
            <person name="Lipzen A."/>
            <person name="Pangilinan J."/>
            <person name="LaButti K."/>
            <person name="Hainaut M."/>
            <person name="Henrissat B."/>
            <person name="Grigoriev I.V."/>
            <person name="Spatafora J.W."/>
            <person name="Aime M.C."/>
        </authorList>
    </citation>
    <scope>NUCLEOTIDE SEQUENCE [LARGE SCALE GENOMIC DNA]</scope>
    <source>
        <strain evidence="2 3">MCA 4658</strain>
    </source>
</reference>
<organism evidence="2 3">
    <name type="scientific">Ceraceosorus guamensis</name>
    <dbReference type="NCBI Taxonomy" id="1522189"/>
    <lineage>
        <taxon>Eukaryota</taxon>
        <taxon>Fungi</taxon>
        <taxon>Dikarya</taxon>
        <taxon>Basidiomycota</taxon>
        <taxon>Ustilaginomycotina</taxon>
        <taxon>Exobasidiomycetes</taxon>
        <taxon>Ceraceosorales</taxon>
        <taxon>Ceraceosoraceae</taxon>
        <taxon>Ceraceosorus</taxon>
    </lineage>
</organism>
<accession>A0A316VV13</accession>
<protein>
    <submittedName>
        <fullName evidence="2">Uncharacterized protein</fullName>
    </submittedName>
</protein>
<evidence type="ECO:0000313" key="3">
    <source>
        <dbReference type="Proteomes" id="UP000245783"/>
    </source>
</evidence>
<evidence type="ECO:0000256" key="1">
    <source>
        <dbReference type="SAM" id="MobiDB-lite"/>
    </source>
</evidence>
<evidence type="ECO:0000313" key="2">
    <source>
        <dbReference type="EMBL" id="PWN39345.1"/>
    </source>
</evidence>
<keyword evidence="3" id="KW-1185">Reference proteome</keyword>
<dbReference type="RefSeq" id="XP_025366505.1">
    <property type="nucleotide sequence ID" value="XM_025517213.1"/>
</dbReference>
<dbReference type="OrthoDB" id="2560792at2759"/>
<dbReference type="InParanoid" id="A0A316VV13"/>
<name>A0A316VV13_9BASI</name>